<keyword evidence="5 9" id="KW-1133">Transmembrane helix</keyword>
<evidence type="ECO:0000256" key="1">
    <source>
        <dbReference type="ARBA" id="ARBA00004651"/>
    </source>
</evidence>
<feature type="region of interest" description="Disordered" evidence="8">
    <location>
        <begin position="446"/>
        <end position="467"/>
    </location>
</feature>
<proteinExistence type="predicted"/>
<keyword evidence="4 9" id="KW-0812">Transmembrane</keyword>
<keyword evidence="3" id="KW-1003">Cell membrane</keyword>
<dbReference type="Pfam" id="PF25539">
    <property type="entry name" value="Bestrophin_2"/>
    <property type="match status" value="2"/>
</dbReference>
<name>A0A5C3MA30_9AGAR</name>
<evidence type="ECO:0000256" key="7">
    <source>
        <dbReference type="ARBA" id="ARBA00023136"/>
    </source>
</evidence>
<evidence type="ECO:0000256" key="2">
    <source>
        <dbReference type="ARBA" id="ARBA00022448"/>
    </source>
</evidence>
<dbReference type="GO" id="GO:0005886">
    <property type="term" value="C:plasma membrane"/>
    <property type="evidence" value="ECO:0007669"/>
    <property type="project" value="UniProtKB-SubCell"/>
</dbReference>
<protein>
    <submittedName>
        <fullName evidence="10">Bestrophin, RFP-TM, chloride channel-domain-containing protein</fullName>
    </submittedName>
</protein>
<comment type="subcellular location">
    <subcellularLocation>
        <location evidence="1">Cell membrane</location>
        <topology evidence="1">Multi-pass membrane protein</topology>
    </subcellularLocation>
</comment>
<dbReference type="InterPro" id="IPR044669">
    <property type="entry name" value="YneE/VCCN1/2-like"/>
</dbReference>
<gene>
    <name evidence="10" type="ORF">BDQ12DRAFT_765286</name>
</gene>
<dbReference type="EMBL" id="ML213594">
    <property type="protein sequence ID" value="TFK41737.1"/>
    <property type="molecule type" value="Genomic_DNA"/>
</dbReference>
<dbReference type="Proteomes" id="UP000308652">
    <property type="component" value="Unassembled WGS sequence"/>
</dbReference>
<evidence type="ECO:0000256" key="6">
    <source>
        <dbReference type="ARBA" id="ARBA00023065"/>
    </source>
</evidence>
<evidence type="ECO:0000313" key="10">
    <source>
        <dbReference type="EMBL" id="TFK41737.1"/>
    </source>
</evidence>
<accession>A0A5C3MA30</accession>
<organism evidence="10 11">
    <name type="scientific">Crucibulum laeve</name>
    <dbReference type="NCBI Taxonomy" id="68775"/>
    <lineage>
        <taxon>Eukaryota</taxon>
        <taxon>Fungi</taxon>
        <taxon>Dikarya</taxon>
        <taxon>Basidiomycota</taxon>
        <taxon>Agaricomycotina</taxon>
        <taxon>Agaricomycetes</taxon>
        <taxon>Agaricomycetidae</taxon>
        <taxon>Agaricales</taxon>
        <taxon>Agaricineae</taxon>
        <taxon>Nidulariaceae</taxon>
        <taxon>Crucibulum</taxon>
    </lineage>
</organism>
<dbReference type="PANTHER" id="PTHR33281">
    <property type="entry name" value="UPF0187 PROTEIN YNEE"/>
    <property type="match status" value="1"/>
</dbReference>
<evidence type="ECO:0000256" key="8">
    <source>
        <dbReference type="SAM" id="MobiDB-lite"/>
    </source>
</evidence>
<keyword evidence="6" id="KW-0406">Ion transport</keyword>
<evidence type="ECO:0000256" key="4">
    <source>
        <dbReference type="ARBA" id="ARBA00022692"/>
    </source>
</evidence>
<keyword evidence="2" id="KW-0813">Transport</keyword>
<sequence>MVTRNPLFHAHWTVQRFRATIVTEVWPAVLFFTLIALMVYLVSSQTSHSLAIPSDLLTVLGIVLGLVVSFRTSSAYEKYEDGRKMWTTIMSTSRNLAQMIWIHVPDIRKDQGAQKWQTELHSIIEKKSMINLIQAFPVSVKHFLRGEEGVYYKDLYPLVAFLPRYATTHPARQTPADRLPLWNLYDTYEELVHNSMQNRKSSVEKQSDVQYTAPSSFDPEMALPQVDSDYPLKPARNPPPTSIDDYVPLLRFFKWLARVFPPHSSVKKTTSKKRKAYSDIVESKVPLEIILTLSKCVSRLMRCDLLTQPIAVGINSSLTTLQDTLSDLERICNTPLPFAYQAHLRISVWTYLFFLPFQIEASFKYLTIPATAFAAFLLLGFLEIGHEIENPFNYDLNDLDLDYFCLAIQRELHQITAQTHLEPSDFVFSSWNQPFVPADRRGADDIVSQGEPYRGPDDSGEPGKDSIKRTLVRGWKDVNTLTHR</sequence>
<evidence type="ECO:0000256" key="3">
    <source>
        <dbReference type="ARBA" id="ARBA00022475"/>
    </source>
</evidence>
<feature type="transmembrane region" description="Helical" evidence="9">
    <location>
        <begin position="49"/>
        <end position="70"/>
    </location>
</feature>
<dbReference type="STRING" id="68775.A0A5C3MA30"/>
<evidence type="ECO:0000313" key="11">
    <source>
        <dbReference type="Proteomes" id="UP000308652"/>
    </source>
</evidence>
<evidence type="ECO:0000256" key="9">
    <source>
        <dbReference type="SAM" id="Phobius"/>
    </source>
</evidence>
<dbReference type="OrthoDB" id="1368at2759"/>
<reference evidence="10 11" key="1">
    <citation type="journal article" date="2019" name="Nat. Ecol. Evol.">
        <title>Megaphylogeny resolves global patterns of mushroom evolution.</title>
        <authorList>
            <person name="Varga T."/>
            <person name="Krizsan K."/>
            <person name="Foldi C."/>
            <person name="Dima B."/>
            <person name="Sanchez-Garcia M."/>
            <person name="Sanchez-Ramirez S."/>
            <person name="Szollosi G.J."/>
            <person name="Szarkandi J.G."/>
            <person name="Papp V."/>
            <person name="Albert L."/>
            <person name="Andreopoulos W."/>
            <person name="Angelini C."/>
            <person name="Antonin V."/>
            <person name="Barry K.W."/>
            <person name="Bougher N.L."/>
            <person name="Buchanan P."/>
            <person name="Buyck B."/>
            <person name="Bense V."/>
            <person name="Catcheside P."/>
            <person name="Chovatia M."/>
            <person name="Cooper J."/>
            <person name="Damon W."/>
            <person name="Desjardin D."/>
            <person name="Finy P."/>
            <person name="Geml J."/>
            <person name="Haridas S."/>
            <person name="Hughes K."/>
            <person name="Justo A."/>
            <person name="Karasinski D."/>
            <person name="Kautmanova I."/>
            <person name="Kiss B."/>
            <person name="Kocsube S."/>
            <person name="Kotiranta H."/>
            <person name="LaButti K.M."/>
            <person name="Lechner B.E."/>
            <person name="Liimatainen K."/>
            <person name="Lipzen A."/>
            <person name="Lukacs Z."/>
            <person name="Mihaltcheva S."/>
            <person name="Morgado L.N."/>
            <person name="Niskanen T."/>
            <person name="Noordeloos M.E."/>
            <person name="Ohm R.A."/>
            <person name="Ortiz-Santana B."/>
            <person name="Ovrebo C."/>
            <person name="Racz N."/>
            <person name="Riley R."/>
            <person name="Savchenko A."/>
            <person name="Shiryaev A."/>
            <person name="Soop K."/>
            <person name="Spirin V."/>
            <person name="Szebenyi C."/>
            <person name="Tomsovsky M."/>
            <person name="Tulloss R.E."/>
            <person name="Uehling J."/>
            <person name="Grigoriev I.V."/>
            <person name="Vagvolgyi C."/>
            <person name="Papp T."/>
            <person name="Martin F.M."/>
            <person name="Miettinen O."/>
            <person name="Hibbett D.S."/>
            <person name="Nagy L.G."/>
        </authorList>
    </citation>
    <scope>NUCLEOTIDE SEQUENCE [LARGE SCALE GENOMIC DNA]</scope>
    <source>
        <strain evidence="10 11">CBS 166.37</strain>
    </source>
</reference>
<keyword evidence="7 9" id="KW-0472">Membrane</keyword>
<dbReference type="PANTHER" id="PTHR33281:SF19">
    <property type="entry name" value="VOLTAGE-DEPENDENT ANION CHANNEL-FORMING PROTEIN YNEE"/>
    <property type="match status" value="1"/>
</dbReference>
<feature type="compositionally biased region" description="Basic and acidic residues" evidence="8">
    <location>
        <begin position="454"/>
        <end position="467"/>
    </location>
</feature>
<dbReference type="AlphaFoldDB" id="A0A5C3MA30"/>
<keyword evidence="11" id="KW-1185">Reference proteome</keyword>
<feature type="transmembrane region" description="Helical" evidence="9">
    <location>
        <begin position="21"/>
        <end position="43"/>
    </location>
</feature>
<evidence type="ECO:0000256" key="5">
    <source>
        <dbReference type="ARBA" id="ARBA00022989"/>
    </source>
</evidence>
<dbReference type="GO" id="GO:0005254">
    <property type="term" value="F:chloride channel activity"/>
    <property type="evidence" value="ECO:0007669"/>
    <property type="project" value="InterPro"/>
</dbReference>